<gene>
    <name evidence="2" type="ORF">CA982_08475</name>
</gene>
<feature type="region of interest" description="Disordered" evidence="1">
    <location>
        <begin position="1"/>
        <end position="27"/>
    </location>
</feature>
<dbReference type="OrthoDB" id="4382260at2"/>
<evidence type="ECO:0008006" key="4">
    <source>
        <dbReference type="Google" id="ProtNLM"/>
    </source>
</evidence>
<protein>
    <recommendedName>
        <fullName evidence="4">ESX-1 secretion-associated protein</fullName>
    </recommendedName>
</protein>
<dbReference type="EMBL" id="NGFO01000007">
    <property type="protein sequence ID" value="OUC79475.1"/>
    <property type="molecule type" value="Genomic_DNA"/>
</dbReference>
<name>A0A243QDT1_9ACTN</name>
<evidence type="ECO:0000313" key="3">
    <source>
        <dbReference type="Proteomes" id="UP000194632"/>
    </source>
</evidence>
<sequence length="124" mass="13464">MSTPFADDSLLPQAVPEMPVSPHGRETVLRSERADWERRAAVARDTQEAMEEAQALLKGVIDANYLGKCVEGEQLFGMFQSSVATLADECRSQAIRARVLAEQCRIAGAAIDETDVQGAKDLDA</sequence>
<reference evidence="2 3" key="1">
    <citation type="submission" date="2017-05" db="EMBL/GenBank/DDBJ databases">
        <title>Biotechnological potential of actinobacteria isolated from South African environments.</title>
        <authorList>
            <person name="Le Roes-Hill M."/>
            <person name="Prins A."/>
            <person name="Durrell K.A."/>
        </authorList>
    </citation>
    <scope>NUCLEOTIDE SEQUENCE [LARGE SCALE GENOMIC DNA]</scope>
    <source>
        <strain evidence="2">BS2</strain>
    </source>
</reference>
<evidence type="ECO:0000256" key="1">
    <source>
        <dbReference type="SAM" id="MobiDB-lite"/>
    </source>
</evidence>
<comment type="caution">
    <text evidence="2">The sequence shown here is derived from an EMBL/GenBank/DDBJ whole genome shotgun (WGS) entry which is preliminary data.</text>
</comment>
<evidence type="ECO:0000313" key="2">
    <source>
        <dbReference type="EMBL" id="OUC79475.1"/>
    </source>
</evidence>
<dbReference type="AlphaFoldDB" id="A0A243QDT1"/>
<dbReference type="RefSeq" id="WP_086534888.1">
    <property type="nucleotide sequence ID" value="NZ_NGFO01000007.1"/>
</dbReference>
<proteinExistence type="predicted"/>
<keyword evidence="3" id="KW-1185">Reference proteome</keyword>
<dbReference type="Proteomes" id="UP000194632">
    <property type="component" value="Unassembled WGS sequence"/>
</dbReference>
<accession>A0A243QDT1</accession>
<organism evidence="2 3">
    <name type="scientific">Gordonia lacunae</name>
    <dbReference type="NCBI Taxonomy" id="417102"/>
    <lineage>
        <taxon>Bacteria</taxon>
        <taxon>Bacillati</taxon>
        <taxon>Actinomycetota</taxon>
        <taxon>Actinomycetes</taxon>
        <taxon>Mycobacteriales</taxon>
        <taxon>Gordoniaceae</taxon>
        <taxon>Gordonia</taxon>
    </lineage>
</organism>